<dbReference type="Proteomes" id="UP000198638">
    <property type="component" value="Unassembled WGS sequence"/>
</dbReference>
<dbReference type="PANTHER" id="PTHR39324">
    <property type="entry name" value="CALCIUM DODECIN"/>
    <property type="match status" value="1"/>
</dbReference>
<dbReference type="SUPFAM" id="SSF89807">
    <property type="entry name" value="Dodecin-like"/>
    <property type="match status" value="1"/>
</dbReference>
<dbReference type="EMBL" id="FNRQ01000011">
    <property type="protein sequence ID" value="SEB22984.1"/>
    <property type="molecule type" value="Genomic_DNA"/>
</dbReference>
<organism evidence="1 2">
    <name type="scientific">Paraburkholderia sartisoli</name>
    <dbReference type="NCBI Taxonomy" id="83784"/>
    <lineage>
        <taxon>Bacteria</taxon>
        <taxon>Pseudomonadati</taxon>
        <taxon>Pseudomonadota</taxon>
        <taxon>Betaproteobacteria</taxon>
        <taxon>Burkholderiales</taxon>
        <taxon>Burkholderiaceae</taxon>
        <taxon>Paraburkholderia</taxon>
    </lineage>
</organism>
<dbReference type="RefSeq" id="WP_090537503.1">
    <property type="nucleotide sequence ID" value="NZ_FNRQ01000011.1"/>
</dbReference>
<evidence type="ECO:0000313" key="1">
    <source>
        <dbReference type="EMBL" id="SEB22984.1"/>
    </source>
</evidence>
<accession>A0A1H4HMC6</accession>
<sequence>MKDHVYKQIELTGSSTKSSDDAVRTAIEKASKTLRNLHWFQVTETRGQIEDNKIVHWQVTLKVGLRIDD</sequence>
<protein>
    <recommendedName>
        <fullName evidence="3">Dodecin</fullName>
    </recommendedName>
</protein>
<reference evidence="2" key="1">
    <citation type="submission" date="2016-10" db="EMBL/GenBank/DDBJ databases">
        <authorList>
            <person name="Varghese N."/>
            <person name="Submissions S."/>
        </authorList>
    </citation>
    <scope>NUCLEOTIDE SEQUENCE [LARGE SCALE GENOMIC DNA]</scope>
    <source>
        <strain evidence="2">LMG 24000</strain>
    </source>
</reference>
<name>A0A1H4HMC6_9BURK</name>
<dbReference type="InterPro" id="IPR050049">
    <property type="entry name" value="Dodecin_bact"/>
</dbReference>
<dbReference type="InterPro" id="IPR025543">
    <property type="entry name" value="Dodecin-like"/>
</dbReference>
<gene>
    <name evidence="1" type="ORF">SAMN05192564_11132</name>
</gene>
<dbReference type="AlphaFoldDB" id="A0A1H4HMC6"/>
<dbReference type="InterPro" id="IPR009923">
    <property type="entry name" value="Dodecin"/>
</dbReference>
<proteinExistence type="predicted"/>
<evidence type="ECO:0000313" key="2">
    <source>
        <dbReference type="Proteomes" id="UP000198638"/>
    </source>
</evidence>
<dbReference type="NCBIfam" id="NF043052">
    <property type="entry name" value="DodecBact"/>
    <property type="match status" value="1"/>
</dbReference>
<dbReference type="InterPro" id="IPR036694">
    <property type="entry name" value="Dodecin-like_sf"/>
</dbReference>
<dbReference type="STRING" id="83784.SAMN05192564_11132"/>
<keyword evidence="2" id="KW-1185">Reference proteome</keyword>
<dbReference type="Pfam" id="PF07311">
    <property type="entry name" value="Dodecin"/>
    <property type="match status" value="1"/>
</dbReference>
<dbReference type="Gene3D" id="3.30.1660.10">
    <property type="entry name" value="Flavin-binding protein dodecin"/>
    <property type="match status" value="1"/>
</dbReference>
<dbReference type="PANTHER" id="PTHR39324:SF1">
    <property type="entry name" value="CALCIUM DODECIN"/>
    <property type="match status" value="1"/>
</dbReference>
<dbReference type="OrthoDB" id="9805889at2"/>
<evidence type="ECO:0008006" key="3">
    <source>
        <dbReference type="Google" id="ProtNLM"/>
    </source>
</evidence>